<reference evidence="3 4" key="1">
    <citation type="journal article" date="2013" name="Genome Biol.">
        <title>Genomic analysis reveals key aspects of prokaryotic symbiosis in the phototrophic consortium "Chlorochromatium aggregatum".</title>
        <authorList>
            <person name="Liu Z."/>
            <person name="Muller J."/>
            <person name="Li T."/>
            <person name="Alvey R.M."/>
            <person name="Vogl K."/>
            <person name="Frigaard N.U."/>
            <person name="Rockwell N.C."/>
            <person name="Boyd E.S."/>
            <person name="Tomsho L.P."/>
            <person name="Schuster S.C."/>
            <person name="Henke P."/>
            <person name="Rohde M."/>
            <person name="Overmann J."/>
            <person name="Bryant D.A."/>
        </authorList>
    </citation>
    <scope>NUCLEOTIDE SEQUENCE [LARGE SCALE GENOMIC DNA]</scope>
    <source>
        <strain evidence="3">CR</strain>
    </source>
</reference>
<keyword evidence="4" id="KW-1185">Reference proteome</keyword>
<evidence type="ECO:0000256" key="1">
    <source>
        <dbReference type="SAM" id="SignalP"/>
    </source>
</evidence>
<dbReference type="InterPro" id="IPR006860">
    <property type="entry name" value="FecR"/>
</dbReference>
<evidence type="ECO:0000313" key="3">
    <source>
        <dbReference type="EMBL" id="AGX87945.1"/>
    </source>
</evidence>
<feature type="chain" id="PRO_5004663016" description="FecR protein domain-containing protein" evidence="1">
    <location>
        <begin position="23"/>
        <end position="148"/>
    </location>
</feature>
<protein>
    <recommendedName>
        <fullName evidence="2">FecR protein domain-containing protein</fullName>
    </recommendedName>
</protein>
<dbReference type="KEGG" id="cbx:Cenrod_1864"/>
<dbReference type="Pfam" id="PF04773">
    <property type="entry name" value="FecR"/>
    <property type="match status" value="1"/>
</dbReference>
<name>U5N9F7_9BURK</name>
<gene>
    <name evidence="3" type="ORF">Cenrod_1864</name>
</gene>
<keyword evidence="1" id="KW-0732">Signal</keyword>
<dbReference type="EMBL" id="CP004885">
    <property type="protein sequence ID" value="AGX87945.1"/>
    <property type="molecule type" value="Genomic_DNA"/>
</dbReference>
<sequence length="148" mass="15616">MRHRTLQTTILVLLLHADLCGAAQVQRAGTIKSVQGDVRLLQQNTPRTVAPGAAVAEADRVVTGRNASATFTLRDGMMVTVGPNSTLDLAKVRFDPVTQEGSIGLSLLQGVVRVVTGVIGKLHPEQVEIATPTSVVGVRGTDFIVEVP</sequence>
<dbReference type="AlphaFoldDB" id="U5N9F7"/>
<dbReference type="HOGENOM" id="CLU_122741_0_0_4"/>
<evidence type="ECO:0000313" key="4">
    <source>
        <dbReference type="Proteomes" id="UP000017184"/>
    </source>
</evidence>
<feature type="signal peptide" evidence="1">
    <location>
        <begin position="1"/>
        <end position="22"/>
    </location>
</feature>
<evidence type="ECO:0000259" key="2">
    <source>
        <dbReference type="Pfam" id="PF04773"/>
    </source>
</evidence>
<dbReference type="Proteomes" id="UP000017184">
    <property type="component" value="Chromosome"/>
</dbReference>
<dbReference type="OrthoDB" id="369729at2"/>
<proteinExistence type="predicted"/>
<dbReference type="STRING" id="946483.Cenrod_1864"/>
<dbReference type="PANTHER" id="PTHR38731">
    <property type="entry name" value="LIPL45-RELATED LIPOPROTEIN-RELATED"/>
    <property type="match status" value="1"/>
</dbReference>
<accession>U5N9F7</accession>
<organism evidence="3 4">
    <name type="scientific">Candidatus Symbiobacter mobilis CR</name>
    <dbReference type="NCBI Taxonomy" id="946483"/>
    <lineage>
        <taxon>Bacteria</taxon>
        <taxon>Pseudomonadati</taxon>
        <taxon>Pseudomonadota</taxon>
        <taxon>Betaproteobacteria</taxon>
        <taxon>Burkholderiales</taxon>
        <taxon>Comamonadaceae</taxon>
    </lineage>
</organism>
<dbReference type="RefSeq" id="WP_022774477.1">
    <property type="nucleotide sequence ID" value="NC_022576.1"/>
</dbReference>
<dbReference type="eggNOG" id="COG4254">
    <property type="taxonomic scope" value="Bacteria"/>
</dbReference>
<dbReference type="Gene3D" id="2.60.120.1440">
    <property type="match status" value="1"/>
</dbReference>
<feature type="domain" description="FecR protein" evidence="2">
    <location>
        <begin position="59"/>
        <end position="145"/>
    </location>
</feature>